<dbReference type="RefSeq" id="WP_239077301.1">
    <property type="nucleotide sequence ID" value="NZ_CP027170.1"/>
</dbReference>
<name>A0A2R3J540_9PSED</name>
<evidence type="ECO:0000313" key="3">
    <source>
        <dbReference type="EMBL" id="AVK09253.1"/>
    </source>
</evidence>
<keyword evidence="3" id="KW-0378">Hydrolase</keyword>
<feature type="signal peptide" evidence="2">
    <location>
        <begin position="1"/>
        <end position="22"/>
    </location>
</feature>
<evidence type="ECO:0000313" key="4">
    <source>
        <dbReference type="Proteomes" id="UP000238390"/>
    </source>
</evidence>
<accession>A0A2R3J540</accession>
<dbReference type="SUPFAM" id="SSF53474">
    <property type="entry name" value="alpha/beta-Hydrolases"/>
    <property type="match status" value="1"/>
</dbReference>
<dbReference type="PROSITE" id="PS51257">
    <property type="entry name" value="PROKAR_LIPOPROTEIN"/>
    <property type="match status" value="1"/>
</dbReference>
<sequence>MYSALNRIILAAGALLAISGCASNVNLKEISSGSSLHPEVLPSPTYNIQALVPAGTRYRTLRVYIEGDGHAWATRTQPSTDPTPHTSLMAQFAADDPAPAAYLARPCQFVVTGACKPALWTSERFGRASVDAMNSALNNLKSRYRTESFELVGYSGGAAIALILAGERDDVRQVQTIAGNVDPVTWTKLKNITPLLGSLSPLEYSARLAGIPQRHLIGQNDEVVPAEVVRAYSLQVQAKCLSTVVVPGASHDRGYADAWRAVRDLPVNCDMSGSPRSSMAEQPHFFEGRGHATADHHPARRQRTDLRGSRQP</sequence>
<keyword evidence="4" id="KW-1185">Reference proteome</keyword>
<gene>
    <name evidence="3" type="ORF">CSB93_6536</name>
</gene>
<dbReference type="EMBL" id="CP027170">
    <property type="protein sequence ID" value="AVK09253.1"/>
    <property type="molecule type" value="Genomic_DNA"/>
</dbReference>
<feature type="chain" id="PRO_5015355961" evidence="2">
    <location>
        <begin position="23"/>
        <end position="312"/>
    </location>
</feature>
<keyword evidence="2" id="KW-0732">Signal</keyword>
<dbReference type="Gene3D" id="3.40.50.1820">
    <property type="entry name" value="alpha/beta hydrolase"/>
    <property type="match status" value="1"/>
</dbReference>
<keyword evidence="3" id="KW-0614">Plasmid</keyword>
<dbReference type="GO" id="GO:0016787">
    <property type="term" value="F:hydrolase activity"/>
    <property type="evidence" value="ECO:0007669"/>
    <property type="project" value="UniProtKB-KW"/>
</dbReference>
<evidence type="ECO:0000256" key="1">
    <source>
        <dbReference type="SAM" id="MobiDB-lite"/>
    </source>
</evidence>
<feature type="region of interest" description="Disordered" evidence="1">
    <location>
        <begin position="288"/>
        <end position="312"/>
    </location>
</feature>
<reference evidence="3 4" key="1">
    <citation type="submission" date="2018-02" db="EMBL/GenBank/DDBJ databases">
        <title>FDA/CDC Antimicrobial Resistant Isolate Bank Genome Sequencing.</title>
        <authorList>
            <person name="Benahmed F.H."/>
            <person name="Lutgring J.D."/>
            <person name="Yoo B."/>
            <person name="Machado M."/>
            <person name="Brown A."/>
            <person name="McAllister G."/>
            <person name="Perry A."/>
            <person name="Halpin A.L."/>
            <person name="Vavikolanu K."/>
            <person name="Ott S."/>
            <person name="Zhao X."/>
            <person name="Tallon L.J."/>
            <person name="Sadzewicz L."/>
            <person name="Aluvathingal J."/>
            <person name="Nadendla S."/>
            <person name="Voskania-kordi A."/>
            <person name="Simonyan V."/>
            <person name="Patel J."/>
            <person name="Shawar R.M."/>
        </authorList>
    </citation>
    <scope>NUCLEOTIDE SEQUENCE [LARGE SCALE GENOMIC DNA]</scope>
    <source>
        <strain evidence="3 4">AR_0356</strain>
        <plasmid evidence="3 4">unnamed2</plasmid>
    </source>
</reference>
<dbReference type="AlphaFoldDB" id="A0A2R3J540"/>
<dbReference type="InterPro" id="IPR029058">
    <property type="entry name" value="AB_hydrolase_fold"/>
</dbReference>
<dbReference type="Proteomes" id="UP000238390">
    <property type="component" value="Plasmid unnamed2"/>
</dbReference>
<organism evidence="3 4">
    <name type="scientific">Pseudomonas paraeruginosa</name>
    <dbReference type="NCBI Taxonomy" id="2994495"/>
    <lineage>
        <taxon>Bacteria</taxon>
        <taxon>Pseudomonadati</taxon>
        <taxon>Pseudomonadota</taxon>
        <taxon>Gammaproteobacteria</taxon>
        <taxon>Pseudomonadales</taxon>
        <taxon>Pseudomonadaceae</taxon>
        <taxon>Pseudomonas</taxon>
    </lineage>
</organism>
<protein>
    <submittedName>
        <fullName evidence="3">Alpha/beta hydrolase family protein</fullName>
    </submittedName>
</protein>
<proteinExistence type="predicted"/>
<geneLocation type="plasmid" evidence="3 4">
    <name>unnamed2</name>
</geneLocation>
<evidence type="ECO:0000256" key="2">
    <source>
        <dbReference type="SAM" id="SignalP"/>
    </source>
</evidence>